<sequence>MEAVGKSDDQIQTSTLEAFADTILPGVKRSPDDRAIAGVCDDPGAVEAGALDLLNDPATGVAAGLGPLSQALNAHAVAYAEERGLRLDADVPPFVALDYEDRVALVDRLTAPGHPEQSGWVLLAMFSNMAFDTAAHMSTGEALAQGHPGLLQMGFAKPDSDGLWRFPDFSYGRELAKRHPETTESGSPA</sequence>
<gene>
    <name evidence="1" type="ORF">GCM10010492_52210</name>
</gene>
<comment type="caution">
    <text evidence="1">The sequence shown here is derived from an EMBL/GenBank/DDBJ whole genome shotgun (WGS) entry which is preliminary data.</text>
</comment>
<organism evidence="1 2">
    <name type="scientific">Saccharothrix mutabilis subsp. mutabilis</name>
    <dbReference type="NCBI Taxonomy" id="66855"/>
    <lineage>
        <taxon>Bacteria</taxon>
        <taxon>Bacillati</taxon>
        <taxon>Actinomycetota</taxon>
        <taxon>Actinomycetes</taxon>
        <taxon>Pseudonocardiales</taxon>
        <taxon>Pseudonocardiaceae</taxon>
        <taxon>Saccharothrix</taxon>
    </lineage>
</organism>
<evidence type="ECO:0000313" key="2">
    <source>
        <dbReference type="Proteomes" id="UP001500416"/>
    </source>
</evidence>
<protein>
    <submittedName>
        <fullName evidence="1">DUF5987 family protein</fullName>
    </submittedName>
</protein>
<keyword evidence="2" id="KW-1185">Reference proteome</keyword>
<accession>A0ABP3DXN7</accession>
<name>A0ABP3DXN7_9PSEU</name>
<evidence type="ECO:0000313" key="1">
    <source>
        <dbReference type="EMBL" id="GAA0246286.1"/>
    </source>
</evidence>
<dbReference type="InterPro" id="IPR046029">
    <property type="entry name" value="DUF5987"/>
</dbReference>
<dbReference type="Pfam" id="PF19449">
    <property type="entry name" value="DUF5987"/>
    <property type="match status" value="1"/>
</dbReference>
<reference evidence="2" key="1">
    <citation type="journal article" date="2019" name="Int. J. Syst. Evol. Microbiol.">
        <title>The Global Catalogue of Microorganisms (GCM) 10K type strain sequencing project: providing services to taxonomists for standard genome sequencing and annotation.</title>
        <authorList>
            <consortium name="The Broad Institute Genomics Platform"/>
            <consortium name="The Broad Institute Genome Sequencing Center for Infectious Disease"/>
            <person name="Wu L."/>
            <person name="Ma J."/>
        </authorList>
    </citation>
    <scope>NUCLEOTIDE SEQUENCE [LARGE SCALE GENOMIC DNA]</scope>
    <source>
        <strain evidence="2">JCM 3380</strain>
    </source>
</reference>
<dbReference type="Proteomes" id="UP001500416">
    <property type="component" value="Unassembled WGS sequence"/>
</dbReference>
<proteinExistence type="predicted"/>
<dbReference type="RefSeq" id="WP_343936528.1">
    <property type="nucleotide sequence ID" value="NZ_BAAABU010000014.1"/>
</dbReference>
<dbReference type="EMBL" id="BAAABU010000014">
    <property type="protein sequence ID" value="GAA0246286.1"/>
    <property type="molecule type" value="Genomic_DNA"/>
</dbReference>